<evidence type="ECO:0000259" key="13">
    <source>
        <dbReference type="PROSITE" id="PS50926"/>
    </source>
</evidence>
<dbReference type="PROSITE" id="PS50926">
    <property type="entry name" value="TRAM"/>
    <property type="match status" value="1"/>
</dbReference>
<evidence type="ECO:0000256" key="1">
    <source>
        <dbReference type="ARBA" id="ARBA00022485"/>
    </source>
</evidence>
<dbReference type="HAMAP" id="MF_01010">
    <property type="entry name" value="23SrRNA_methyltr_RlmD"/>
    <property type="match status" value="1"/>
</dbReference>
<feature type="binding site" evidence="9">
    <location>
        <position position="158"/>
    </location>
    <ligand>
        <name>[4Fe-4S] cluster</name>
        <dbReference type="ChEBI" id="CHEBI:49883"/>
    </ligand>
</feature>
<evidence type="ECO:0000256" key="7">
    <source>
        <dbReference type="ARBA" id="ARBA00023004"/>
    </source>
</evidence>
<keyword evidence="5 9" id="KW-0949">S-adenosyl-L-methionine</keyword>
<dbReference type="InterPro" id="IPR001566">
    <property type="entry name" value="23S_rRNA_MeTrfase_RlmD"/>
</dbReference>
<dbReference type="Gene3D" id="2.40.50.140">
    <property type="entry name" value="Nucleic acid-binding proteins"/>
    <property type="match status" value="1"/>
</dbReference>
<dbReference type="InterPro" id="IPR030390">
    <property type="entry name" value="MeTrfase_TrmA_AS"/>
</dbReference>
<feature type="binding site" evidence="9">
    <location>
        <position position="350"/>
    </location>
    <ligand>
        <name>S-adenosyl-L-methionine</name>
        <dbReference type="ChEBI" id="CHEBI:59789"/>
    </ligand>
</feature>
<dbReference type="EC" id="2.1.1.190" evidence="9"/>
<keyword evidence="8 9" id="KW-0411">Iron-sulfur</keyword>
<dbReference type="InterPro" id="IPR030391">
    <property type="entry name" value="MeTrfase_TrmA_CS"/>
</dbReference>
<feature type="binding site" evidence="9 10">
    <location>
        <position position="322"/>
    </location>
    <ligand>
        <name>S-adenosyl-L-methionine</name>
        <dbReference type="ChEBI" id="CHEBI:59789"/>
    </ligand>
</feature>
<evidence type="ECO:0000256" key="6">
    <source>
        <dbReference type="ARBA" id="ARBA00022723"/>
    </source>
</evidence>
<comment type="similarity">
    <text evidence="9">Belongs to the class I-like SAM-binding methyltransferase superfamily. RNA M5U methyltransferase family. RlmD subfamily.</text>
</comment>
<dbReference type="InterPro" id="IPR029063">
    <property type="entry name" value="SAM-dependent_MTases_sf"/>
</dbReference>
<dbReference type="PROSITE" id="PS01231">
    <property type="entry name" value="TRMA_2"/>
    <property type="match status" value="1"/>
</dbReference>
<dbReference type="InterPro" id="IPR002792">
    <property type="entry name" value="TRAM_dom"/>
</dbReference>
<dbReference type="STRING" id="1452487.AVW16_07610"/>
<feature type="compositionally biased region" description="Basic and acidic residues" evidence="12">
    <location>
        <begin position="464"/>
        <end position="491"/>
    </location>
</feature>
<evidence type="ECO:0000256" key="11">
    <source>
        <dbReference type="PROSITE-ProRule" id="PRU10015"/>
    </source>
</evidence>
<keyword evidence="7 9" id="KW-0408">Iron</keyword>
<dbReference type="PROSITE" id="PS01230">
    <property type="entry name" value="TRMA_1"/>
    <property type="match status" value="1"/>
</dbReference>
<dbReference type="InterPro" id="IPR010280">
    <property type="entry name" value="U5_MeTrfase_fam"/>
</dbReference>
<dbReference type="AlphaFoldDB" id="A0A165FQP6"/>
<evidence type="ECO:0000256" key="3">
    <source>
        <dbReference type="ARBA" id="ARBA00022603"/>
    </source>
</evidence>
<evidence type="ECO:0000256" key="4">
    <source>
        <dbReference type="ARBA" id="ARBA00022679"/>
    </source>
</evidence>
<dbReference type="Proteomes" id="UP000076625">
    <property type="component" value="Unassembled WGS sequence"/>
</dbReference>
<feature type="region of interest" description="Disordered" evidence="12">
    <location>
        <begin position="463"/>
        <end position="525"/>
    </location>
</feature>
<feature type="binding site" evidence="9 10">
    <location>
        <position position="371"/>
    </location>
    <ligand>
        <name>S-adenosyl-L-methionine</name>
        <dbReference type="ChEBI" id="CHEBI:59789"/>
    </ligand>
</feature>
<feature type="binding site" evidence="9">
    <location>
        <position position="79"/>
    </location>
    <ligand>
        <name>[4Fe-4S] cluster</name>
        <dbReference type="ChEBI" id="CHEBI:49883"/>
    </ligand>
</feature>
<evidence type="ECO:0000313" key="14">
    <source>
        <dbReference type="EMBL" id="KZE33919.1"/>
    </source>
</evidence>
<evidence type="ECO:0000256" key="10">
    <source>
        <dbReference type="PROSITE-ProRule" id="PRU01024"/>
    </source>
</evidence>
<evidence type="ECO:0000256" key="5">
    <source>
        <dbReference type="ARBA" id="ARBA00022691"/>
    </source>
</evidence>
<dbReference type="RefSeq" id="WP_066610636.1">
    <property type="nucleotide sequence ID" value="NZ_LQQU01000011.1"/>
</dbReference>
<dbReference type="GO" id="GO:0005506">
    <property type="term" value="F:iron ion binding"/>
    <property type="evidence" value="ECO:0007669"/>
    <property type="project" value="UniProtKB-UniRule"/>
</dbReference>
<comment type="catalytic activity">
    <reaction evidence="9">
        <text>uridine(1939) in 23S rRNA + S-adenosyl-L-methionine = 5-methyluridine(1939) in 23S rRNA + S-adenosyl-L-homocysteine + H(+)</text>
        <dbReference type="Rhea" id="RHEA:42908"/>
        <dbReference type="Rhea" id="RHEA-COMP:10278"/>
        <dbReference type="Rhea" id="RHEA-COMP:10279"/>
        <dbReference type="ChEBI" id="CHEBI:15378"/>
        <dbReference type="ChEBI" id="CHEBI:57856"/>
        <dbReference type="ChEBI" id="CHEBI:59789"/>
        <dbReference type="ChEBI" id="CHEBI:65315"/>
        <dbReference type="ChEBI" id="CHEBI:74447"/>
        <dbReference type="EC" id="2.1.1.190"/>
    </reaction>
</comment>
<evidence type="ECO:0000256" key="2">
    <source>
        <dbReference type="ARBA" id="ARBA00022552"/>
    </source>
</evidence>
<dbReference type="GO" id="GO:0051539">
    <property type="term" value="F:4 iron, 4 sulfur cluster binding"/>
    <property type="evidence" value="ECO:0007669"/>
    <property type="project" value="UniProtKB-KW"/>
</dbReference>
<dbReference type="EMBL" id="LQQU01000011">
    <property type="protein sequence ID" value="KZE33919.1"/>
    <property type="molecule type" value="Genomic_DNA"/>
</dbReference>
<feature type="active site" description="Nucleophile" evidence="9 10">
    <location>
        <position position="398"/>
    </location>
</feature>
<evidence type="ECO:0000256" key="8">
    <source>
        <dbReference type="ARBA" id="ARBA00023014"/>
    </source>
</evidence>
<keyword evidence="15" id="KW-1185">Reference proteome</keyword>
<feature type="binding site" evidence="9">
    <location>
        <position position="70"/>
    </location>
    <ligand>
        <name>[4Fe-4S] cluster</name>
        <dbReference type="ChEBI" id="CHEBI:49883"/>
    </ligand>
</feature>
<feature type="active site" evidence="11">
    <location>
        <position position="398"/>
    </location>
</feature>
<dbReference type="Pfam" id="PF05958">
    <property type="entry name" value="tRNA_U5-meth_tr"/>
    <property type="match status" value="1"/>
</dbReference>
<dbReference type="GO" id="GO:0003723">
    <property type="term" value="F:RNA binding"/>
    <property type="evidence" value="ECO:0007669"/>
    <property type="project" value="InterPro"/>
</dbReference>
<dbReference type="Gene3D" id="2.40.50.1070">
    <property type="match status" value="1"/>
</dbReference>
<feature type="binding site" evidence="9">
    <location>
        <position position="76"/>
    </location>
    <ligand>
        <name>[4Fe-4S] cluster</name>
        <dbReference type="ChEBI" id="CHEBI:49883"/>
    </ligand>
</feature>
<dbReference type="PROSITE" id="PS51687">
    <property type="entry name" value="SAM_MT_RNA_M5U"/>
    <property type="match status" value="1"/>
</dbReference>
<accession>A0A165FQP6</accession>
<gene>
    <name evidence="9" type="primary">rlmD</name>
    <name evidence="14" type="ORF">AVW16_07610</name>
</gene>
<keyword evidence="3 9" id="KW-0489">Methyltransferase</keyword>
<evidence type="ECO:0000256" key="12">
    <source>
        <dbReference type="SAM" id="MobiDB-lite"/>
    </source>
</evidence>
<feature type="binding site" evidence="9 10">
    <location>
        <position position="301"/>
    </location>
    <ligand>
        <name>S-adenosyl-L-methionine</name>
        <dbReference type="ChEBI" id="CHEBI:59789"/>
    </ligand>
</feature>
<evidence type="ECO:0000313" key="15">
    <source>
        <dbReference type="Proteomes" id="UP000076625"/>
    </source>
</evidence>
<dbReference type="PANTHER" id="PTHR11061:SF49">
    <property type="entry name" value="23S RRNA (URACIL(1939)-C(5))-METHYLTRANSFERASE RLMD"/>
    <property type="match status" value="1"/>
</dbReference>
<dbReference type="PANTHER" id="PTHR11061">
    <property type="entry name" value="RNA M5U METHYLTRANSFERASE"/>
    <property type="match status" value="1"/>
</dbReference>
<dbReference type="SUPFAM" id="SSF50249">
    <property type="entry name" value="Nucleic acid-binding proteins"/>
    <property type="match status" value="1"/>
</dbReference>
<dbReference type="SUPFAM" id="SSF53335">
    <property type="entry name" value="S-adenosyl-L-methionine-dependent methyltransferases"/>
    <property type="match status" value="1"/>
</dbReference>
<name>A0A165FQP6_9NEIS</name>
<keyword evidence="1 9" id="KW-0004">4Fe-4S</keyword>
<keyword evidence="4 9" id="KW-0808">Transferase</keyword>
<dbReference type="Gene3D" id="3.40.50.150">
    <property type="entry name" value="Vaccinia Virus protein VP39"/>
    <property type="match status" value="1"/>
</dbReference>
<dbReference type="GO" id="GO:0070475">
    <property type="term" value="P:rRNA base methylation"/>
    <property type="evidence" value="ECO:0007669"/>
    <property type="project" value="TreeGrafter"/>
</dbReference>
<comment type="caution">
    <text evidence="14">The sequence shown here is derived from an EMBL/GenBank/DDBJ whole genome shotgun (WGS) entry which is preliminary data.</text>
</comment>
<feature type="compositionally biased region" description="Polar residues" evidence="12">
    <location>
        <begin position="508"/>
        <end position="517"/>
    </location>
</feature>
<protein>
    <recommendedName>
        <fullName evidence="9">23S rRNA (uracil(1939)-C(5))-methyltransferase RlmD</fullName>
        <ecNumber evidence="9">2.1.1.190</ecNumber>
    </recommendedName>
    <alternativeName>
        <fullName evidence="9">23S rRNA(m5U1939)-methyltransferase</fullName>
    </alternativeName>
</protein>
<keyword evidence="2 9" id="KW-0698">rRNA processing</keyword>
<feature type="binding site" evidence="9">
    <location>
        <position position="306"/>
    </location>
    <ligand>
        <name>S-adenosyl-L-methionine</name>
        <dbReference type="ChEBI" id="CHEBI:59789"/>
    </ligand>
</feature>
<reference evidence="15" key="1">
    <citation type="submission" date="2016-01" db="EMBL/GenBank/DDBJ databases">
        <title>Draft genome of Chromobacterium sp. F49.</title>
        <authorList>
            <person name="Hong K.W."/>
        </authorList>
    </citation>
    <scope>NUCLEOTIDE SEQUENCE [LARGE SCALE GENOMIC DNA]</scope>
    <source>
        <strain evidence="15">CN10</strain>
    </source>
</reference>
<dbReference type="NCBIfam" id="NF009639">
    <property type="entry name" value="PRK13168.1"/>
    <property type="match status" value="1"/>
</dbReference>
<proteinExistence type="inferred from homology"/>
<comment type="function">
    <text evidence="9">Catalyzes the formation of 5-methyl-uridine at position 1939 (m5U1939) in 23S rRNA.</text>
</comment>
<feature type="binding site" evidence="9 10">
    <location>
        <position position="272"/>
    </location>
    <ligand>
        <name>S-adenosyl-L-methionine</name>
        <dbReference type="ChEBI" id="CHEBI:59789"/>
    </ligand>
</feature>
<dbReference type="CDD" id="cd02440">
    <property type="entry name" value="AdoMet_MTases"/>
    <property type="match status" value="1"/>
</dbReference>
<evidence type="ECO:0000256" key="9">
    <source>
        <dbReference type="HAMAP-Rule" id="MF_01010"/>
    </source>
</evidence>
<dbReference type="NCBIfam" id="TIGR00479">
    <property type="entry name" value="rumA"/>
    <property type="match status" value="1"/>
</dbReference>
<keyword evidence="6 9" id="KW-0479">Metal-binding</keyword>
<dbReference type="InterPro" id="IPR012340">
    <property type="entry name" value="NA-bd_OB-fold"/>
</dbReference>
<dbReference type="OrthoDB" id="9804590at2"/>
<organism evidence="14 15">
    <name type="scientific">Crenobacter luteus</name>
    <dbReference type="NCBI Taxonomy" id="1452487"/>
    <lineage>
        <taxon>Bacteria</taxon>
        <taxon>Pseudomonadati</taxon>
        <taxon>Pseudomonadota</taxon>
        <taxon>Betaproteobacteria</taxon>
        <taxon>Neisseriales</taxon>
        <taxon>Neisseriaceae</taxon>
        <taxon>Crenobacter</taxon>
    </lineage>
</organism>
<feature type="domain" description="TRAM" evidence="13">
    <location>
        <begin position="1"/>
        <end position="57"/>
    </location>
</feature>
<sequence length="525" mass="57844">MSHSQSVALVESLDHEGRGVAHVEGKTIFIDGALPYEKVIYRAYRKKPTYENADTISVLKESFLRTEPRCPHFGVCGGCSMQHVEFSAQVAIKQRVLEDNLAHIGKVVAERILPPISGPAWGYRHRARMSARYVEKKGSVLVGFHEKRSSFIADMHECHILPPHVSRLIDPLRAMIATLSIKQRMPQVEIAVGAKVTILVFRNMDDITAADAAIIRAFVDAHTHAHHPLQAWLQPKGPDSCYPFYPEDAPRLSYQIADFGVEMPYYPTEFTQVNPQINNVMVARALKLLDPQPGERIADMFCGIGNFTLPIARSGATVHGMEGSAALVKRAVENATHNGLEQSVSYEMANLFEVTPESFAALGQFDKMLVDPPRDGAIQLLKAISDENAPKRIVYVSCNPATLARDAGVLVHTKGYTLKAAGIINMFPHTGHVESVAWFEKTGPGKSRAELDAIEAEEAAARAAAKEAKKARESAEREAKVAAEAERAAKKEARRQHYLANQAYYDARNQQQASGSANPEEPTRP</sequence>
<dbReference type="GO" id="GO:0070041">
    <property type="term" value="F:rRNA (uridine-C5-)-methyltransferase activity"/>
    <property type="evidence" value="ECO:0007669"/>
    <property type="project" value="UniProtKB-UniRule"/>
</dbReference>